<dbReference type="InterPro" id="IPR056511">
    <property type="entry name" value="IDM1_C"/>
</dbReference>
<dbReference type="Gene3D" id="3.30.40.10">
    <property type="entry name" value="Zinc/RING finger domain, C3HC4 (zinc finger)"/>
    <property type="match status" value="1"/>
</dbReference>
<feature type="compositionally biased region" description="Basic and acidic residues" evidence="7">
    <location>
        <begin position="334"/>
        <end position="347"/>
    </location>
</feature>
<dbReference type="Pfam" id="PF22970">
    <property type="entry name" value="DUF7028"/>
    <property type="match status" value="1"/>
</dbReference>
<feature type="compositionally biased region" description="Low complexity" evidence="7">
    <location>
        <begin position="422"/>
        <end position="439"/>
    </location>
</feature>
<dbReference type="Pfam" id="PF16135">
    <property type="entry name" value="TDBD"/>
    <property type="match status" value="1"/>
</dbReference>
<dbReference type="GO" id="GO:0005634">
    <property type="term" value="C:nucleus"/>
    <property type="evidence" value="ECO:0007669"/>
    <property type="project" value="UniProtKB-SubCell"/>
</dbReference>
<dbReference type="InterPro" id="IPR032308">
    <property type="entry name" value="TDBD"/>
</dbReference>
<dbReference type="PROSITE" id="PS01359">
    <property type="entry name" value="ZF_PHD_1"/>
    <property type="match status" value="1"/>
</dbReference>
<evidence type="ECO:0000256" key="4">
    <source>
        <dbReference type="ARBA" id="ARBA00022833"/>
    </source>
</evidence>
<feature type="compositionally biased region" description="Basic and acidic residues" evidence="7">
    <location>
        <begin position="404"/>
        <end position="416"/>
    </location>
</feature>
<organism evidence="10 11">
    <name type="scientific">Adiantum capillus-veneris</name>
    <name type="common">Maidenhair fern</name>
    <dbReference type="NCBI Taxonomy" id="13818"/>
    <lineage>
        <taxon>Eukaryota</taxon>
        <taxon>Viridiplantae</taxon>
        <taxon>Streptophyta</taxon>
        <taxon>Embryophyta</taxon>
        <taxon>Tracheophyta</taxon>
        <taxon>Polypodiopsida</taxon>
        <taxon>Polypodiidae</taxon>
        <taxon>Polypodiales</taxon>
        <taxon>Pteridineae</taxon>
        <taxon>Pteridaceae</taxon>
        <taxon>Vittarioideae</taxon>
        <taxon>Adiantum</taxon>
    </lineage>
</organism>
<feature type="region of interest" description="Disordered" evidence="7">
    <location>
        <begin position="1177"/>
        <end position="1228"/>
    </location>
</feature>
<dbReference type="SMART" id="SM00743">
    <property type="entry name" value="Agenet"/>
    <property type="match status" value="2"/>
</dbReference>
<dbReference type="InterPro" id="IPR001965">
    <property type="entry name" value="Znf_PHD"/>
</dbReference>
<keyword evidence="3 6" id="KW-0863">Zinc-finger</keyword>
<feature type="region of interest" description="Disordered" evidence="7">
    <location>
        <begin position="334"/>
        <end position="374"/>
    </location>
</feature>
<dbReference type="GO" id="GO:0006357">
    <property type="term" value="P:regulation of transcription by RNA polymerase II"/>
    <property type="evidence" value="ECO:0007669"/>
    <property type="project" value="TreeGrafter"/>
</dbReference>
<keyword evidence="5" id="KW-0539">Nucleus</keyword>
<evidence type="ECO:0000256" key="3">
    <source>
        <dbReference type="ARBA" id="ARBA00022771"/>
    </source>
</evidence>
<dbReference type="Proteomes" id="UP000886520">
    <property type="component" value="Chromosome 13"/>
</dbReference>
<feature type="compositionally biased region" description="Polar residues" evidence="7">
    <location>
        <begin position="1197"/>
        <end position="1213"/>
    </location>
</feature>
<dbReference type="Pfam" id="PF00628">
    <property type="entry name" value="PHD"/>
    <property type="match status" value="1"/>
</dbReference>
<dbReference type="PANTHER" id="PTHR46309">
    <property type="entry name" value="PHD FINGER PROTEIN 12"/>
    <property type="match status" value="1"/>
</dbReference>
<keyword evidence="11" id="KW-1185">Reference proteome</keyword>
<feature type="domain" description="PHD-type" evidence="8">
    <location>
        <begin position="826"/>
        <end position="871"/>
    </location>
</feature>
<dbReference type="InterPro" id="IPR019786">
    <property type="entry name" value="Zinc_finger_PHD-type_CS"/>
</dbReference>
<proteinExistence type="predicted"/>
<dbReference type="InterPro" id="IPR000182">
    <property type="entry name" value="GNAT_dom"/>
</dbReference>
<dbReference type="OrthoDB" id="1903104at2759"/>
<dbReference type="Pfam" id="PF05641">
    <property type="entry name" value="Agenet"/>
    <property type="match status" value="1"/>
</dbReference>
<feature type="region of interest" description="Disordered" evidence="7">
    <location>
        <begin position="404"/>
        <end position="442"/>
    </location>
</feature>
<dbReference type="Gene3D" id="3.40.630.30">
    <property type="match status" value="1"/>
</dbReference>
<reference evidence="10" key="1">
    <citation type="submission" date="2021-01" db="EMBL/GenBank/DDBJ databases">
        <title>Adiantum capillus-veneris genome.</title>
        <authorList>
            <person name="Fang Y."/>
            <person name="Liao Q."/>
        </authorList>
    </citation>
    <scope>NUCLEOTIDE SEQUENCE</scope>
    <source>
        <strain evidence="10">H3</strain>
        <tissue evidence="10">Leaf</tissue>
    </source>
</reference>
<dbReference type="InterPro" id="IPR013083">
    <property type="entry name" value="Znf_RING/FYVE/PHD"/>
</dbReference>
<feature type="domain" description="N-acetyltransferase" evidence="9">
    <location>
        <begin position="962"/>
        <end position="1126"/>
    </location>
</feature>
<dbReference type="GO" id="GO:0008270">
    <property type="term" value="F:zinc ion binding"/>
    <property type="evidence" value="ECO:0007669"/>
    <property type="project" value="UniProtKB-KW"/>
</dbReference>
<dbReference type="SUPFAM" id="SSF55729">
    <property type="entry name" value="Acyl-CoA N-acyltransferases (Nat)"/>
    <property type="match status" value="1"/>
</dbReference>
<gene>
    <name evidence="10" type="ORF">GOP47_0014151</name>
</gene>
<dbReference type="Pfam" id="PF23209">
    <property type="entry name" value="IDM1_C"/>
    <property type="match status" value="1"/>
</dbReference>
<evidence type="ECO:0000256" key="7">
    <source>
        <dbReference type="SAM" id="MobiDB-lite"/>
    </source>
</evidence>
<evidence type="ECO:0000259" key="9">
    <source>
        <dbReference type="PROSITE" id="PS51186"/>
    </source>
</evidence>
<feature type="region of interest" description="Disordered" evidence="7">
    <location>
        <begin position="264"/>
        <end position="289"/>
    </location>
</feature>
<dbReference type="InterPro" id="IPR008395">
    <property type="entry name" value="Agenet-like_dom"/>
</dbReference>
<evidence type="ECO:0000256" key="2">
    <source>
        <dbReference type="ARBA" id="ARBA00022723"/>
    </source>
</evidence>
<dbReference type="InterPro" id="IPR011011">
    <property type="entry name" value="Znf_FYVE_PHD"/>
</dbReference>
<evidence type="ECO:0000256" key="1">
    <source>
        <dbReference type="ARBA" id="ARBA00004123"/>
    </source>
</evidence>
<evidence type="ECO:0000313" key="11">
    <source>
        <dbReference type="Proteomes" id="UP000886520"/>
    </source>
</evidence>
<dbReference type="PANTHER" id="PTHR46309:SF1">
    <property type="entry name" value="PHD FINGER PROTEIN 12"/>
    <property type="match status" value="1"/>
</dbReference>
<evidence type="ECO:0000256" key="5">
    <source>
        <dbReference type="ARBA" id="ARBA00023242"/>
    </source>
</evidence>
<keyword evidence="4" id="KW-0862">Zinc</keyword>
<dbReference type="PROSITE" id="PS51186">
    <property type="entry name" value="GNAT"/>
    <property type="match status" value="1"/>
</dbReference>
<dbReference type="InterPro" id="IPR016181">
    <property type="entry name" value="Acyl_CoA_acyltransferase"/>
</dbReference>
<dbReference type="GO" id="GO:0003714">
    <property type="term" value="F:transcription corepressor activity"/>
    <property type="evidence" value="ECO:0007669"/>
    <property type="project" value="InterPro"/>
</dbReference>
<dbReference type="SUPFAM" id="SSF57903">
    <property type="entry name" value="FYVE/PHD zinc finger"/>
    <property type="match status" value="1"/>
</dbReference>
<protein>
    <submittedName>
        <fullName evidence="10">Uncharacterized protein</fullName>
    </submittedName>
</protein>
<accession>A0A9D4UQ65</accession>
<sequence>MENMDTENYSPRKLLLGELVEVRQKEIGLRGSWHPARVVRVKHARRVVEYDDLLAPDQSKKLCESIHISNDVKLLSATLRLKNGMKTELQKRGFIRPRPPPCSTPPPKNWKQGLLVDAFYDGAWWEGILLDDVHFYHTHSKFKVFFPEEGDELGFLINDLRVSQEWDEDSGQWAIRGYWLLQNETGKIDLSSLKDICRKGRSFSKSLWRRKRFNALEVLQGEECQDIQFACTSISQKQLGSFAGDGDDACQGLRTFAQDNTTKQEDAATNLASSDEHLGRSVQSSSCPMSSEGHACFVKAGFHRKNGKVAIFEADQRFTSGSLEQEDKEDIFRERPSAHATEQESSKEQGVSNAKLKKTGQRKDRAGENSRASCRITRSSLTSSLVNQESDILPLSRLCDTAERSSRNALEDKDMPQEEESGQGLQSSKISLQSSKTTSMNDVSSNAVQADCKSNGCLSAKGGSCLLSHENQAICINNNSRGNGAVFADCSIPHKVRVRQARLAAKQFLMNAGWKLDVRNRARGPLIKQEVVYISPSGSRFFSLAAACRGWKARELHDEFLDRGSNKEFELLSVYCMAENVRCSQKLSSGQTKAEQMLSSSLQESDGKVPLPSAGCHVSGVVENAMNVVDRKSVDPSSFTNVEGSNFVVVDTRVKKKKLRQNGESQKKRKIEVLDGFSHSEIKRKRGRQSFKRGGCRMQVLLTYPGKSKHLNSCKNIGESFQFKKSTVLSWLMDKGILKENEPVSYINRKDGHVMKKGQVTREGVICDCCKEVFTLSNFEAHAGSKLHRPSANTFLDDGRSISDCQLEACAFQDVKEKESLMEINDDTCGVCGDGGELVLCDHCPSTFHADCIGLEVIPEGDWYCPRCCCGICGSNQFSAHDIDDVVHRCAQCELEYHLICAQEHTVLATPAAKASTWFCDRKCKEIFSALRTLVGISNHMENGFSWTLLRSMKKDQGLSPSNLEEMAEHHSKLSVAHGVMQECFVPMIDPRTNINLLSQAIYNRRSRVMRLNYSGFYTIVLERGDEIISVATIRVHGARLAEMPLVGTRYQYRRQGMCRRLMHALEEMLRSIGVEKLILPAVPELLDTWMGAFRFMKLSPQEQRELSKLSLMTFPGTTLLQKYLPAGTQANGSACLPYFVNKVGHNQSPPFKSIEAFLSMARASLDSSALDDGKASLAGAHSGEGSSAKPDVGKNIPQSVGSFMSADPQTPVTLEASKSKNRLKSAHLESSGDGLISKIQKDDDIYTSVIIATTRSNRLVKSRRWVADGLKELKIAKQSKRTPVTPEICSESAVDLSCNNLFEALVHSDFGQDRQNVETVYVRTRRKTPTSVEDVKVNGADRGQERDWLCSSAVGTVRSNSQDTLGQHESSTDHTDWDDFYYSGSYCIDGLHVDQPSLDIQIEDELLICPNFYSRRKKRESIHANSTRDFTEKVTVEEQTFCASVEGSQGLRTSLIVSEGLSGLRGGITS</sequence>
<dbReference type="PROSITE" id="PS50016">
    <property type="entry name" value="ZF_PHD_2"/>
    <property type="match status" value="1"/>
</dbReference>
<name>A0A9D4UQ65_ADICA</name>
<dbReference type="InterPro" id="IPR014002">
    <property type="entry name" value="Agenet_dom_plant"/>
</dbReference>
<keyword evidence="2" id="KW-0479">Metal-binding</keyword>
<comment type="caution">
    <text evidence="10">The sequence shown here is derived from an EMBL/GenBank/DDBJ whole genome shotgun (WGS) entry which is preliminary data.</text>
</comment>
<evidence type="ECO:0000256" key="6">
    <source>
        <dbReference type="PROSITE-ProRule" id="PRU00146"/>
    </source>
</evidence>
<dbReference type="GO" id="GO:0016747">
    <property type="term" value="F:acyltransferase activity, transferring groups other than amino-acyl groups"/>
    <property type="evidence" value="ECO:0007669"/>
    <property type="project" value="InterPro"/>
</dbReference>
<comment type="subcellular location">
    <subcellularLocation>
        <location evidence="1">Nucleus</location>
    </subcellularLocation>
</comment>
<evidence type="ECO:0000313" key="10">
    <source>
        <dbReference type="EMBL" id="KAI5071900.1"/>
    </source>
</evidence>
<dbReference type="SMART" id="SM00249">
    <property type="entry name" value="PHD"/>
    <property type="match status" value="2"/>
</dbReference>
<dbReference type="InterPro" id="IPR019787">
    <property type="entry name" value="Znf_PHD-finger"/>
</dbReference>
<dbReference type="EMBL" id="JABFUD020000013">
    <property type="protein sequence ID" value="KAI5071900.1"/>
    <property type="molecule type" value="Genomic_DNA"/>
</dbReference>
<dbReference type="InterPro" id="IPR054292">
    <property type="entry name" value="DUF7028"/>
</dbReference>
<dbReference type="InterPro" id="IPR042163">
    <property type="entry name" value="PHF12"/>
</dbReference>
<evidence type="ECO:0000259" key="8">
    <source>
        <dbReference type="PROSITE" id="PS50016"/>
    </source>
</evidence>
<dbReference type="CDD" id="cd15532">
    <property type="entry name" value="PHD2_CHD_II"/>
    <property type="match status" value="1"/>
</dbReference>
<dbReference type="CDD" id="cd04301">
    <property type="entry name" value="NAT_SF"/>
    <property type="match status" value="1"/>
</dbReference>